<name>A0ABP8DN81_9ACTN</name>
<protein>
    <recommendedName>
        <fullName evidence="4">ABC transporter permease</fullName>
    </recommendedName>
</protein>
<gene>
    <name evidence="2" type="ORF">GCM10022255_087490</name>
</gene>
<evidence type="ECO:0000313" key="3">
    <source>
        <dbReference type="Proteomes" id="UP001500620"/>
    </source>
</evidence>
<feature type="transmembrane region" description="Helical" evidence="1">
    <location>
        <begin position="16"/>
        <end position="35"/>
    </location>
</feature>
<accession>A0ABP8DN81</accession>
<keyword evidence="1" id="KW-0472">Membrane</keyword>
<evidence type="ECO:0008006" key="4">
    <source>
        <dbReference type="Google" id="ProtNLM"/>
    </source>
</evidence>
<reference evidence="3" key="1">
    <citation type="journal article" date="2019" name="Int. J. Syst. Evol. Microbiol.">
        <title>The Global Catalogue of Microorganisms (GCM) 10K type strain sequencing project: providing services to taxonomists for standard genome sequencing and annotation.</title>
        <authorList>
            <consortium name="The Broad Institute Genomics Platform"/>
            <consortium name="The Broad Institute Genome Sequencing Center for Infectious Disease"/>
            <person name="Wu L."/>
            <person name="Ma J."/>
        </authorList>
    </citation>
    <scope>NUCLEOTIDE SEQUENCE [LARGE SCALE GENOMIC DNA]</scope>
    <source>
        <strain evidence="3">JCM 17441</strain>
    </source>
</reference>
<feature type="transmembrane region" description="Helical" evidence="1">
    <location>
        <begin position="88"/>
        <end position="116"/>
    </location>
</feature>
<comment type="caution">
    <text evidence="2">The sequence shown here is derived from an EMBL/GenBank/DDBJ whole genome shotgun (WGS) entry which is preliminary data.</text>
</comment>
<feature type="transmembrane region" description="Helical" evidence="1">
    <location>
        <begin position="47"/>
        <end position="68"/>
    </location>
</feature>
<dbReference type="Proteomes" id="UP001500620">
    <property type="component" value="Unassembled WGS sequence"/>
</dbReference>
<keyword evidence="1" id="KW-0812">Transmembrane</keyword>
<sequence>MRPLTLWRYEARRAGWVALLGPPIAVALGIAAALANPLPGDRNTARILLGALEMAVPLAAGVACASLVGRDAAVELQLTAPTRYRTTLLRRMCVTLAWTAAVAVLMAVVLIATGWWGRWPANHGAFVGQLTWAAPTLGLSGLGFASAAVFRSPAAAGALVTTLWAIQQFFGDFAQQHRAGRLLYLFATTRGSVPGDWTANRLALLGAGAALTALALVVLGRSERLIGQEDE</sequence>
<dbReference type="EMBL" id="BAABAT010000039">
    <property type="protein sequence ID" value="GAA4260115.1"/>
    <property type="molecule type" value="Genomic_DNA"/>
</dbReference>
<evidence type="ECO:0000256" key="1">
    <source>
        <dbReference type="SAM" id="Phobius"/>
    </source>
</evidence>
<keyword evidence="3" id="KW-1185">Reference proteome</keyword>
<feature type="transmembrane region" description="Helical" evidence="1">
    <location>
        <begin position="202"/>
        <end position="219"/>
    </location>
</feature>
<dbReference type="RefSeq" id="WP_345137043.1">
    <property type="nucleotide sequence ID" value="NZ_BAABAT010000039.1"/>
</dbReference>
<proteinExistence type="predicted"/>
<organism evidence="2 3">
    <name type="scientific">Dactylosporangium darangshiense</name>
    <dbReference type="NCBI Taxonomy" id="579108"/>
    <lineage>
        <taxon>Bacteria</taxon>
        <taxon>Bacillati</taxon>
        <taxon>Actinomycetota</taxon>
        <taxon>Actinomycetes</taxon>
        <taxon>Micromonosporales</taxon>
        <taxon>Micromonosporaceae</taxon>
        <taxon>Dactylosporangium</taxon>
    </lineage>
</organism>
<evidence type="ECO:0000313" key="2">
    <source>
        <dbReference type="EMBL" id="GAA4260115.1"/>
    </source>
</evidence>
<keyword evidence="1" id="KW-1133">Transmembrane helix</keyword>